<accession>A0ABS3ZRW2</accession>
<evidence type="ECO:0000259" key="7">
    <source>
        <dbReference type="PROSITE" id="PS51379"/>
    </source>
</evidence>
<evidence type="ECO:0000313" key="9">
    <source>
        <dbReference type="Proteomes" id="UP000669317"/>
    </source>
</evidence>
<evidence type="ECO:0000256" key="6">
    <source>
        <dbReference type="RuleBase" id="RU368020"/>
    </source>
</evidence>
<dbReference type="PANTHER" id="PTHR36923:SF3">
    <property type="entry name" value="FERREDOXIN"/>
    <property type="match status" value="1"/>
</dbReference>
<dbReference type="Gene3D" id="3.30.70.20">
    <property type="match status" value="1"/>
</dbReference>
<protein>
    <recommendedName>
        <fullName evidence="6">Ferredoxin</fullName>
    </recommendedName>
</protein>
<keyword evidence="1 6" id="KW-0813">Transport</keyword>
<evidence type="ECO:0000256" key="2">
    <source>
        <dbReference type="ARBA" id="ARBA00022723"/>
    </source>
</evidence>
<dbReference type="InterPro" id="IPR051269">
    <property type="entry name" value="Fe-S_cluster_ET"/>
</dbReference>
<comment type="function">
    <text evidence="6">Ferredoxins are iron-sulfur proteins that transfer electrons in a wide variety of metabolic reactions.</text>
</comment>
<name>A0ABS3ZRW2_9BRAD</name>
<feature type="domain" description="4Fe-4S ferredoxin-type" evidence="7">
    <location>
        <begin position="3"/>
        <end position="31"/>
    </location>
</feature>
<dbReference type="EMBL" id="JAGIKT010000011">
    <property type="protein sequence ID" value="MBP0110884.1"/>
    <property type="molecule type" value="Genomic_DNA"/>
</dbReference>
<dbReference type="Pfam" id="PF13459">
    <property type="entry name" value="Fer4_15"/>
    <property type="match status" value="1"/>
</dbReference>
<dbReference type="InterPro" id="IPR017896">
    <property type="entry name" value="4Fe4S_Fe-S-bd"/>
</dbReference>
<comment type="caution">
    <text evidence="8">The sequence shown here is derived from an EMBL/GenBank/DDBJ whole genome shotgun (WGS) entry which is preliminary data.</text>
</comment>
<keyword evidence="4 6" id="KW-0408">Iron</keyword>
<dbReference type="PANTHER" id="PTHR36923">
    <property type="entry name" value="FERREDOXIN"/>
    <property type="match status" value="1"/>
</dbReference>
<evidence type="ECO:0000256" key="5">
    <source>
        <dbReference type="ARBA" id="ARBA00023014"/>
    </source>
</evidence>
<gene>
    <name evidence="8" type="ORF">JWS04_07230</name>
</gene>
<organism evidence="8 9">
    <name type="scientific">Bradyrhizobium vignae</name>
    <dbReference type="NCBI Taxonomy" id="1549949"/>
    <lineage>
        <taxon>Bacteria</taxon>
        <taxon>Pseudomonadati</taxon>
        <taxon>Pseudomonadota</taxon>
        <taxon>Alphaproteobacteria</taxon>
        <taxon>Hyphomicrobiales</taxon>
        <taxon>Nitrobacteraceae</taxon>
        <taxon>Bradyrhizobium</taxon>
    </lineage>
</organism>
<dbReference type="RefSeq" id="WP_209294696.1">
    <property type="nucleotide sequence ID" value="NZ_JAGIKT010000011.1"/>
</dbReference>
<reference evidence="8 9" key="1">
    <citation type="submission" date="2021-03" db="EMBL/GenBank/DDBJ databases">
        <title>Genome Sequence of Bradyrhizobium vignae strain ISRA400.</title>
        <authorList>
            <person name="Tisa L.S."/>
            <person name="Svistoonoff S."/>
            <person name="Hocher V."/>
            <person name="Fall S."/>
            <person name="Zaiya A."/>
            <person name="Naing D."/>
            <person name="Niang N."/>
            <person name="Diouf A."/>
            <person name="Dasylva M.C."/>
            <person name="Toure O."/>
            <person name="Gueye M."/>
            <person name="Gully D."/>
            <person name="Tisseyre P."/>
            <person name="Simpson S."/>
            <person name="Morris K."/>
            <person name="Thomas W.K."/>
        </authorList>
    </citation>
    <scope>NUCLEOTIDE SEQUENCE [LARGE SCALE GENOMIC DNA]</scope>
    <source>
        <strain evidence="8 9">ISRA400</strain>
    </source>
</reference>
<evidence type="ECO:0000256" key="4">
    <source>
        <dbReference type="ARBA" id="ARBA00023004"/>
    </source>
</evidence>
<evidence type="ECO:0000256" key="1">
    <source>
        <dbReference type="ARBA" id="ARBA00022448"/>
    </source>
</evidence>
<dbReference type="Proteomes" id="UP000669317">
    <property type="component" value="Unassembled WGS sequence"/>
</dbReference>
<sequence>MVIRVKADRDRCIGGGMCVFTAPNLFDQDEDGRVLVRAEGALNEAELDAARQAVALCPSGALSLHESTDDMRGCEPQLDAVALRNDRRAASPSARTPERK</sequence>
<keyword evidence="3 6" id="KW-0249">Electron transport</keyword>
<proteinExistence type="predicted"/>
<dbReference type="InterPro" id="IPR001080">
    <property type="entry name" value="3Fe4S_ferredoxin"/>
</dbReference>
<evidence type="ECO:0000256" key="3">
    <source>
        <dbReference type="ARBA" id="ARBA00022982"/>
    </source>
</evidence>
<dbReference type="PROSITE" id="PS51379">
    <property type="entry name" value="4FE4S_FER_2"/>
    <property type="match status" value="1"/>
</dbReference>
<keyword evidence="9" id="KW-1185">Reference proteome</keyword>
<dbReference type="PRINTS" id="PR00352">
    <property type="entry name" value="3FE4SFRDOXIN"/>
</dbReference>
<keyword evidence="5 6" id="KW-0411">Iron-sulfur</keyword>
<dbReference type="SUPFAM" id="SSF54862">
    <property type="entry name" value="4Fe-4S ferredoxins"/>
    <property type="match status" value="1"/>
</dbReference>
<keyword evidence="2 6" id="KW-0479">Metal-binding</keyword>
<evidence type="ECO:0000313" key="8">
    <source>
        <dbReference type="EMBL" id="MBP0110884.1"/>
    </source>
</evidence>